<dbReference type="Proteomes" id="UP000294814">
    <property type="component" value="Unassembled WGS sequence"/>
</dbReference>
<dbReference type="OrthoDB" id="997115at2"/>
<evidence type="ECO:0000313" key="2">
    <source>
        <dbReference type="Proteomes" id="UP000294814"/>
    </source>
</evidence>
<protein>
    <submittedName>
        <fullName evidence="1">Uncharacterized protein</fullName>
    </submittedName>
</protein>
<gene>
    <name evidence="1" type="ORF">E0I26_06610</name>
</gene>
<proteinExistence type="predicted"/>
<name>A0A4R5F9G4_9FLAO</name>
<evidence type="ECO:0000313" key="1">
    <source>
        <dbReference type="EMBL" id="TDE45055.1"/>
    </source>
</evidence>
<sequence length="91" mass="9971">MPCADMEVNSPAHALTELTSNNEEHSHDKEKDSCSPFCFCNCCGAQILSYQPSISFSFSVVSAVITIQLPTYKSVFASSFYGSIWQPPQIA</sequence>
<reference evidence="1 2" key="1">
    <citation type="submission" date="2019-03" db="EMBL/GenBank/DDBJ databases">
        <title>Novel species of Flavobacterium.</title>
        <authorList>
            <person name="Liu Q."/>
            <person name="Xin Y.-H."/>
        </authorList>
    </citation>
    <scope>NUCLEOTIDE SEQUENCE [LARGE SCALE GENOMIC DNA]</scope>
    <source>
        <strain evidence="1 2">LB3P52</strain>
    </source>
</reference>
<dbReference type="AlphaFoldDB" id="A0A4R5F9G4"/>
<keyword evidence="2" id="KW-1185">Reference proteome</keyword>
<accession>A0A4R5F9G4</accession>
<comment type="caution">
    <text evidence="1">The sequence shown here is derived from an EMBL/GenBank/DDBJ whole genome shotgun (WGS) entry which is preliminary data.</text>
</comment>
<dbReference type="EMBL" id="SMLG01000004">
    <property type="protein sequence ID" value="TDE45055.1"/>
    <property type="molecule type" value="Genomic_DNA"/>
</dbReference>
<organism evidence="1 2">
    <name type="scientific">Flavobacterium rhamnosiphilum</name>
    <dbReference type="NCBI Taxonomy" id="2541724"/>
    <lineage>
        <taxon>Bacteria</taxon>
        <taxon>Pseudomonadati</taxon>
        <taxon>Bacteroidota</taxon>
        <taxon>Flavobacteriia</taxon>
        <taxon>Flavobacteriales</taxon>
        <taxon>Flavobacteriaceae</taxon>
        <taxon>Flavobacterium</taxon>
    </lineage>
</organism>